<evidence type="ECO:0000313" key="14">
    <source>
        <dbReference type="EnsemblMetazoa" id="XP_029341721.1"/>
    </source>
</evidence>
<evidence type="ECO:0000256" key="6">
    <source>
        <dbReference type="ARBA" id="ARBA00022989"/>
    </source>
</evidence>
<evidence type="ECO:0000256" key="12">
    <source>
        <dbReference type="RuleBase" id="RU000679"/>
    </source>
</evidence>
<comment type="subcellular location">
    <subcellularLocation>
        <location evidence="1">Membrane</location>
        <topology evidence="1">Multi-pass membrane protein</topology>
    </subcellularLocation>
</comment>
<keyword evidence="10 12" id="KW-0739">Sodium transport</keyword>
<feature type="transmembrane region" description="Helical" evidence="13">
    <location>
        <begin position="33"/>
        <end position="54"/>
    </location>
</feature>
<keyword evidence="5 12" id="KW-0812">Transmembrane</keyword>
<sequence>MSLKSIWVDYCENGSIHGLRHVIQKGEKPWKRFIWILLLVVASIAIVVLVSASLEKYSYSSMEVAVDDPRYPLTKIDFPAVTICPINKIIYSKALELVLNKHSNDSDLRTKWTNSLIALSRMQFPHNTNLYYIIQNTPTVKIPLDDISDLMLKLAPTIDDIFIKCFWRGVAVKCRNILRLQRTEEGFCYSFNSQTSERSTTDYNNINPPFVGPDGILIPLRNNVAGKETGLKLIMSNMSSEFFPTDNRRRGFDGLHRNRHIMEESKSIFSEQVMVHPPDGFPDVATAYKVHAVRDRITRISVSVAQVEADESLNRLDIQNSPCYLFRAVAKNLNSLFFKSSNENTCFIKCRMKAIYHACNCTQYFFKVYKGLGNHCGIEHIPCLIANDILQRNPKIPKGEPGFPKWSVPFSMNCSCKPPCSFTTYTTELRYEFRQFINKEPSFSRYDVFLEVNYRELFATSYRRSMRYTNQDLLVSFGGVASLFLGCSLVSIVEILYVIYKSFLAIVRNQYNNYKLKNNPARPDATAI</sequence>
<dbReference type="Gene3D" id="2.60.470.10">
    <property type="entry name" value="Acid-sensing ion channels like domains"/>
    <property type="match status" value="1"/>
</dbReference>
<dbReference type="PANTHER" id="PTHR11690:SF300">
    <property type="entry name" value="PICKPOCKET PROTEIN 19"/>
    <property type="match status" value="1"/>
</dbReference>
<evidence type="ECO:0000256" key="9">
    <source>
        <dbReference type="ARBA" id="ARBA00023136"/>
    </source>
</evidence>
<dbReference type="PANTHER" id="PTHR11690">
    <property type="entry name" value="AMILORIDE-SENSITIVE SODIUM CHANNEL-RELATED"/>
    <property type="match status" value="1"/>
</dbReference>
<dbReference type="GO" id="GO:0005886">
    <property type="term" value="C:plasma membrane"/>
    <property type="evidence" value="ECO:0007669"/>
    <property type="project" value="TreeGrafter"/>
</dbReference>
<evidence type="ECO:0000256" key="5">
    <source>
        <dbReference type="ARBA" id="ARBA00022692"/>
    </source>
</evidence>
<keyword evidence="4 12" id="KW-0894">Sodium channel</keyword>
<protein>
    <recommendedName>
        <fullName evidence="16">Sodium channel protein Nach</fullName>
    </recommendedName>
</protein>
<reference evidence="14" key="2">
    <citation type="submission" date="2022-06" db="UniProtKB">
        <authorList>
            <consortium name="EnsemblMetazoa"/>
        </authorList>
    </citation>
    <scope>IDENTIFICATION</scope>
</reference>
<evidence type="ECO:0000256" key="7">
    <source>
        <dbReference type="ARBA" id="ARBA00023053"/>
    </source>
</evidence>
<dbReference type="AlphaFoldDB" id="A0A8R2NM15"/>
<evidence type="ECO:0000256" key="3">
    <source>
        <dbReference type="ARBA" id="ARBA00022448"/>
    </source>
</evidence>
<name>A0A8R2NM15_ACYPI</name>
<keyword evidence="15" id="KW-1185">Reference proteome</keyword>
<dbReference type="PRINTS" id="PR01078">
    <property type="entry name" value="AMINACHANNEL"/>
</dbReference>
<accession>A0A8R2NM15</accession>
<evidence type="ECO:0000256" key="13">
    <source>
        <dbReference type="SAM" id="Phobius"/>
    </source>
</evidence>
<evidence type="ECO:0000256" key="8">
    <source>
        <dbReference type="ARBA" id="ARBA00023065"/>
    </source>
</evidence>
<dbReference type="OrthoDB" id="5874059at2759"/>
<feature type="transmembrane region" description="Helical" evidence="13">
    <location>
        <begin position="473"/>
        <end position="500"/>
    </location>
</feature>
<proteinExistence type="inferred from homology"/>
<keyword evidence="9 13" id="KW-0472">Membrane</keyword>
<dbReference type="Pfam" id="PF00858">
    <property type="entry name" value="ASC"/>
    <property type="match status" value="1"/>
</dbReference>
<keyword evidence="7" id="KW-0915">Sodium</keyword>
<evidence type="ECO:0000256" key="2">
    <source>
        <dbReference type="ARBA" id="ARBA00007193"/>
    </source>
</evidence>
<evidence type="ECO:0000256" key="4">
    <source>
        <dbReference type="ARBA" id="ARBA00022461"/>
    </source>
</evidence>
<keyword evidence="11 12" id="KW-0407">Ion channel</keyword>
<comment type="similarity">
    <text evidence="2 12">Belongs to the amiloride-sensitive sodium channel (TC 1.A.6) family.</text>
</comment>
<keyword evidence="6 13" id="KW-1133">Transmembrane helix</keyword>
<dbReference type="Proteomes" id="UP000007819">
    <property type="component" value="Chromosome X"/>
</dbReference>
<keyword evidence="3 12" id="KW-0813">Transport</keyword>
<evidence type="ECO:0000256" key="11">
    <source>
        <dbReference type="ARBA" id="ARBA00023303"/>
    </source>
</evidence>
<evidence type="ECO:0000256" key="10">
    <source>
        <dbReference type="ARBA" id="ARBA00023201"/>
    </source>
</evidence>
<organism evidence="14 15">
    <name type="scientific">Acyrthosiphon pisum</name>
    <name type="common">Pea aphid</name>
    <dbReference type="NCBI Taxonomy" id="7029"/>
    <lineage>
        <taxon>Eukaryota</taxon>
        <taxon>Metazoa</taxon>
        <taxon>Ecdysozoa</taxon>
        <taxon>Arthropoda</taxon>
        <taxon>Hexapoda</taxon>
        <taxon>Insecta</taxon>
        <taxon>Pterygota</taxon>
        <taxon>Neoptera</taxon>
        <taxon>Paraneoptera</taxon>
        <taxon>Hemiptera</taxon>
        <taxon>Sternorrhyncha</taxon>
        <taxon>Aphidomorpha</taxon>
        <taxon>Aphidoidea</taxon>
        <taxon>Aphididae</taxon>
        <taxon>Macrosiphini</taxon>
        <taxon>Acyrthosiphon</taxon>
    </lineage>
</organism>
<dbReference type="InterPro" id="IPR001873">
    <property type="entry name" value="ENaC"/>
</dbReference>
<evidence type="ECO:0000313" key="15">
    <source>
        <dbReference type="Proteomes" id="UP000007819"/>
    </source>
</evidence>
<dbReference type="EnsemblMetazoa" id="XM_029485861.1">
    <property type="protein sequence ID" value="XP_029341721.1"/>
    <property type="gene ID" value="LOC100573869"/>
</dbReference>
<evidence type="ECO:0008006" key="16">
    <source>
        <dbReference type="Google" id="ProtNLM"/>
    </source>
</evidence>
<reference evidence="15" key="1">
    <citation type="submission" date="2010-06" db="EMBL/GenBank/DDBJ databases">
        <authorList>
            <person name="Jiang H."/>
            <person name="Abraham K."/>
            <person name="Ali S."/>
            <person name="Alsbrooks S.L."/>
            <person name="Anim B.N."/>
            <person name="Anosike U.S."/>
            <person name="Attaway T."/>
            <person name="Bandaranaike D.P."/>
            <person name="Battles P.K."/>
            <person name="Bell S.N."/>
            <person name="Bell A.V."/>
            <person name="Beltran B."/>
            <person name="Bickham C."/>
            <person name="Bustamante Y."/>
            <person name="Caleb T."/>
            <person name="Canada A."/>
            <person name="Cardenas V."/>
            <person name="Carter K."/>
            <person name="Chacko J."/>
            <person name="Chandrabose M.N."/>
            <person name="Chavez D."/>
            <person name="Chavez A."/>
            <person name="Chen L."/>
            <person name="Chu H.-S."/>
            <person name="Claassen K.J."/>
            <person name="Cockrell R."/>
            <person name="Collins M."/>
            <person name="Cooper J.A."/>
            <person name="Cree A."/>
            <person name="Curry S.M."/>
            <person name="Da Y."/>
            <person name="Dao M.D."/>
            <person name="Das B."/>
            <person name="Davila M.-L."/>
            <person name="Davy-Carroll L."/>
            <person name="Denson S."/>
            <person name="Dinh H."/>
            <person name="Ebong V.E."/>
            <person name="Edwards J.R."/>
            <person name="Egan A."/>
            <person name="El-Daye J."/>
            <person name="Escobedo L."/>
            <person name="Fernandez S."/>
            <person name="Fernando P.R."/>
            <person name="Flagg N."/>
            <person name="Forbes L.D."/>
            <person name="Fowler R.G."/>
            <person name="Fu Q."/>
            <person name="Gabisi R.A."/>
            <person name="Ganer J."/>
            <person name="Garbino Pronczuk A."/>
            <person name="Garcia R.M."/>
            <person name="Garner T."/>
            <person name="Garrett T.E."/>
            <person name="Gonzalez D.A."/>
            <person name="Hamid H."/>
            <person name="Hawkins E.S."/>
            <person name="Hirani K."/>
            <person name="Hogues M.E."/>
            <person name="Hollins B."/>
            <person name="Hsiao C.-H."/>
            <person name="Jabil R."/>
            <person name="James M.L."/>
            <person name="Jhangiani S.N."/>
            <person name="Johnson B."/>
            <person name="Johnson Q."/>
            <person name="Joshi V."/>
            <person name="Kalu J.B."/>
            <person name="Kam C."/>
            <person name="Kashfia A."/>
            <person name="Keebler J."/>
            <person name="Kisamo H."/>
            <person name="Kovar C.L."/>
            <person name="Lago L.A."/>
            <person name="Lai C.-Y."/>
            <person name="Laidlaw J."/>
            <person name="Lara F."/>
            <person name="Le T.-K."/>
            <person name="Lee S.L."/>
            <person name="Legall F.H."/>
            <person name="Lemon S.J."/>
            <person name="Lewis L.R."/>
            <person name="Li B."/>
            <person name="Liu Y."/>
            <person name="Liu Y.-S."/>
            <person name="Lopez J."/>
            <person name="Lozado R.J."/>
            <person name="Lu J."/>
            <person name="Madu R.C."/>
            <person name="Maheshwari M."/>
            <person name="Maheshwari R."/>
            <person name="Malloy K."/>
            <person name="Martinez E."/>
            <person name="Mathew T."/>
            <person name="Mercado I.C."/>
            <person name="Mercado C."/>
            <person name="Meyer B."/>
            <person name="Montgomery K."/>
            <person name="Morgan M.B."/>
            <person name="Munidasa M."/>
            <person name="Nazareth L.V."/>
            <person name="Nelson J."/>
            <person name="Ng B.M."/>
            <person name="Nguyen N.B."/>
            <person name="Nguyen P.Q."/>
            <person name="Nguyen T."/>
            <person name="Obregon M."/>
            <person name="Okwuonu G.O."/>
            <person name="Onwere C.G."/>
            <person name="Orozco G."/>
            <person name="Parra A."/>
            <person name="Patel S."/>
            <person name="Patil S."/>
            <person name="Perez A."/>
            <person name="Perez Y."/>
            <person name="Pham C."/>
            <person name="Primus E.L."/>
            <person name="Pu L.-L."/>
            <person name="Puazo M."/>
            <person name="Qin X."/>
            <person name="Quiroz J.B."/>
            <person name="Reese J."/>
            <person name="Richards S."/>
            <person name="Rives C.M."/>
            <person name="Robberts R."/>
            <person name="Ruiz S.J."/>
            <person name="Ruiz M.J."/>
            <person name="Santibanez J."/>
            <person name="Schneider B.W."/>
            <person name="Sisson I."/>
            <person name="Smith M."/>
            <person name="Sodergren E."/>
            <person name="Song X.-Z."/>
            <person name="Song B.B."/>
            <person name="Summersgill H."/>
            <person name="Thelus R."/>
            <person name="Thornton R.D."/>
            <person name="Trejos Z.Y."/>
            <person name="Usmani K."/>
            <person name="Vattathil S."/>
            <person name="Villasana D."/>
            <person name="Walker D.L."/>
            <person name="Wang S."/>
            <person name="Wang K."/>
            <person name="White C.S."/>
            <person name="Williams A.C."/>
            <person name="Williamson J."/>
            <person name="Wilson K."/>
            <person name="Woghiren I.O."/>
            <person name="Woodworth J.R."/>
            <person name="Worley K.C."/>
            <person name="Wright R.A."/>
            <person name="Wu W."/>
            <person name="Young L."/>
            <person name="Zhang L."/>
            <person name="Zhang J."/>
            <person name="Zhu Y."/>
            <person name="Muzny D.M."/>
            <person name="Weinstock G."/>
            <person name="Gibbs R.A."/>
        </authorList>
    </citation>
    <scope>NUCLEOTIDE SEQUENCE [LARGE SCALE GENOMIC DNA]</scope>
    <source>
        <strain evidence="15">LSR1</strain>
    </source>
</reference>
<evidence type="ECO:0000256" key="1">
    <source>
        <dbReference type="ARBA" id="ARBA00004141"/>
    </source>
</evidence>
<dbReference type="GO" id="GO:0015280">
    <property type="term" value="F:ligand-gated sodium channel activity"/>
    <property type="evidence" value="ECO:0007669"/>
    <property type="project" value="TreeGrafter"/>
</dbReference>
<keyword evidence="8 12" id="KW-0406">Ion transport</keyword>